<dbReference type="PANTHER" id="PTHR11054:SF17">
    <property type="entry name" value="6-PHOSPHOGLUCONOLACTONASE 1-RELATED"/>
    <property type="match status" value="1"/>
</dbReference>
<dbReference type="GO" id="GO:0005975">
    <property type="term" value="P:carbohydrate metabolic process"/>
    <property type="evidence" value="ECO:0007669"/>
    <property type="project" value="InterPro"/>
</dbReference>
<evidence type="ECO:0000256" key="4">
    <source>
        <dbReference type="ARBA" id="ARBA00022801"/>
    </source>
</evidence>
<dbReference type="InterPro" id="IPR037171">
    <property type="entry name" value="NagB/RpiA_transferase-like"/>
</dbReference>
<comment type="catalytic activity">
    <reaction evidence="1 5">
        <text>6-phospho-D-glucono-1,5-lactone + H2O = 6-phospho-D-gluconate + H(+)</text>
        <dbReference type="Rhea" id="RHEA:12556"/>
        <dbReference type="ChEBI" id="CHEBI:15377"/>
        <dbReference type="ChEBI" id="CHEBI:15378"/>
        <dbReference type="ChEBI" id="CHEBI:57955"/>
        <dbReference type="ChEBI" id="CHEBI:58759"/>
        <dbReference type="EC" id="3.1.1.31"/>
    </reaction>
</comment>
<name>A0A1J3CNM3_NOCCA</name>
<evidence type="ECO:0000256" key="5">
    <source>
        <dbReference type="RuleBase" id="RU365095"/>
    </source>
</evidence>
<gene>
    <name evidence="7" type="ORF">GA_TR5773_c0_g1_i1_g.18987</name>
</gene>
<keyword evidence="4" id="KW-0378">Hydrolase</keyword>
<dbReference type="GO" id="GO:0017057">
    <property type="term" value="F:6-phosphogluconolactonase activity"/>
    <property type="evidence" value="ECO:0007669"/>
    <property type="project" value="UniProtKB-EC"/>
</dbReference>
<dbReference type="UniPathway" id="UPA00115"/>
<evidence type="ECO:0000256" key="3">
    <source>
        <dbReference type="ARBA" id="ARBA00010662"/>
    </source>
</evidence>
<dbReference type="NCBIfam" id="TIGR01198">
    <property type="entry name" value="pgl"/>
    <property type="match status" value="1"/>
</dbReference>
<accession>A0A1J3CNM3</accession>
<sequence>MHVPRRIAENKRSKMALTWTHKDREEIRVHESLEELSIDLVDYIAEMSEASIKEHGAFCIVLSGGSLISLMGKLIEPPYDKIVDWAKWYVFWADERVVGKSHDDSNYKLAKDNLLSKVNVFPRHICSINDTVSAEEAATEYEFAIRQMVRTRTVTASDNSDCPKFDLILLGMGSDGHVASLFPNHPALEVKDDWVTFLTNSPKPPPERITFTLPVINSAANVAIVATGESKANAIHLAIDDLALPDSSLSLPAKLVHPSGNLVWFMDKPAGSKLDRLKFSE</sequence>
<reference evidence="7" key="1">
    <citation type="submission" date="2016-07" db="EMBL/GenBank/DDBJ databases">
        <title>De novo transcriptome assembly of four accessions of the metal hyperaccumulator plant Noccaea caerulescens.</title>
        <authorList>
            <person name="Blande D."/>
            <person name="Halimaa P."/>
            <person name="Tervahauta A.I."/>
            <person name="Aarts M.G."/>
            <person name="Karenlampi S.O."/>
        </authorList>
    </citation>
    <scope>NUCLEOTIDE SEQUENCE</scope>
</reference>
<protein>
    <recommendedName>
        <fullName evidence="5">Probable 6-phosphogluconolactonase</fullName>
        <ecNumber evidence="5">3.1.1.31</ecNumber>
    </recommendedName>
</protein>
<evidence type="ECO:0000259" key="6">
    <source>
        <dbReference type="Pfam" id="PF01182"/>
    </source>
</evidence>
<dbReference type="EC" id="3.1.1.31" evidence="5"/>
<comment type="pathway">
    <text evidence="2">Carbohydrate degradation; pentose phosphate pathway; D-ribulose 5-phosphate from D-glucose 6-phosphate (oxidative stage): step 2/3.</text>
</comment>
<dbReference type="GO" id="GO:0006098">
    <property type="term" value="P:pentose-phosphate shunt"/>
    <property type="evidence" value="ECO:0007669"/>
    <property type="project" value="UniProtKB-UniPathway"/>
</dbReference>
<dbReference type="CDD" id="cd01400">
    <property type="entry name" value="6PGL"/>
    <property type="match status" value="1"/>
</dbReference>
<dbReference type="FunFam" id="3.40.50.1360:FF:000009">
    <property type="entry name" value="Probable 6-phosphogluconolactonase"/>
    <property type="match status" value="1"/>
</dbReference>
<organism evidence="7">
    <name type="scientific">Noccaea caerulescens</name>
    <name type="common">Alpine penny-cress</name>
    <name type="synonym">Thlaspi caerulescens</name>
    <dbReference type="NCBI Taxonomy" id="107243"/>
    <lineage>
        <taxon>Eukaryota</taxon>
        <taxon>Viridiplantae</taxon>
        <taxon>Streptophyta</taxon>
        <taxon>Embryophyta</taxon>
        <taxon>Tracheophyta</taxon>
        <taxon>Spermatophyta</taxon>
        <taxon>Magnoliopsida</taxon>
        <taxon>eudicotyledons</taxon>
        <taxon>Gunneridae</taxon>
        <taxon>Pentapetalae</taxon>
        <taxon>rosids</taxon>
        <taxon>malvids</taxon>
        <taxon>Brassicales</taxon>
        <taxon>Brassicaceae</taxon>
        <taxon>Coluteocarpeae</taxon>
        <taxon>Noccaea</taxon>
    </lineage>
</organism>
<dbReference type="InterPro" id="IPR005900">
    <property type="entry name" value="6-phosphogluconolactonase_DevB"/>
</dbReference>
<dbReference type="InterPro" id="IPR006148">
    <property type="entry name" value="Glc/Gal-6P_isomerase"/>
</dbReference>
<dbReference type="SUPFAM" id="SSF100950">
    <property type="entry name" value="NagB/RpiA/CoA transferase-like"/>
    <property type="match status" value="1"/>
</dbReference>
<proteinExistence type="inferred from homology"/>
<dbReference type="GO" id="GO:0005737">
    <property type="term" value="C:cytoplasm"/>
    <property type="evidence" value="ECO:0007669"/>
    <property type="project" value="UniProtKB-ARBA"/>
</dbReference>
<evidence type="ECO:0000256" key="1">
    <source>
        <dbReference type="ARBA" id="ARBA00000832"/>
    </source>
</evidence>
<dbReference type="PANTHER" id="PTHR11054">
    <property type="entry name" value="6-PHOSPHOGLUCONOLACTONASE"/>
    <property type="match status" value="1"/>
</dbReference>
<comment type="similarity">
    <text evidence="3 5">Belongs to the glucosamine/galactosamine-6-phosphate isomerase family. 6-phosphogluconolactonase subfamily.</text>
</comment>
<dbReference type="Gene3D" id="3.40.50.1360">
    <property type="match status" value="1"/>
</dbReference>
<feature type="domain" description="Glucosamine/galactosamine-6-phosphate isomerase" evidence="6">
    <location>
        <begin position="33"/>
        <end position="264"/>
    </location>
</feature>
<dbReference type="InterPro" id="IPR039104">
    <property type="entry name" value="6PGL"/>
</dbReference>
<evidence type="ECO:0000313" key="7">
    <source>
        <dbReference type="EMBL" id="JAU07013.1"/>
    </source>
</evidence>
<evidence type="ECO:0000256" key="2">
    <source>
        <dbReference type="ARBA" id="ARBA00004961"/>
    </source>
</evidence>
<dbReference type="EMBL" id="GEVI01025307">
    <property type="protein sequence ID" value="JAU07013.1"/>
    <property type="molecule type" value="Transcribed_RNA"/>
</dbReference>
<dbReference type="AlphaFoldDB" id="A0A1J3CNM3"/>
<dbReference type="Pfam" id="PF01182">
    <property type="entry name" value="Glucosamine_iso"/>
    <property type="match status" value="1"/>
</dbReference>